<dbReference type="InterPro" id="IPR029063">
    <property type="entry name" value="SAM-dependent_MTases_sf"/>
</dbReference>
<dbReference type="GO" id="GO:0008168">
    <property type="term" value="F:methyltransferase activity"/>
    <property type="evidence" value="ECO:0007669"/>
    <property type="project" value="UniProtKB-KW"/>
</dbReference>
<dbReference type="Gene3D" id="3.40.50.150">
    <property type="entry name" value="Vaccinia Virus protein VP39"/>
    <property type="match status" value="1"/>
</dbReference>
<evidence type="ECO:0000313" key="3">
    <source>
        <dbReference type="EMBL" id="BBH15773.1"/>
    </source>
</evidence>
<gene>
    <name evidence="3" type="ORF">Back2_00600</name>
</gene>
<dbReference type="PROSITE" id="PS01261">
    <property type="entry name" value="UPF0020"/>
    <property type="match status" value="1"/>
</dbReference>
<evidence type="ECO:0000256" key="1">
    <source>
        <dbReference type="ARBA" id="ARBA00022603"/>
    </source>
</evidence>
<keyword evidence="4" id="KW-1185">Reference proteome</keyword>
<dbReference type="InterPro" id="IPR053943">
    <property type="entry name" value="RlmKL-like_Mtase_CS"/>
</dbReference>
<reference evidence="3 4" key="1">
    <citation type="submission" date="2018-11" db="EMBL/GenBank/DDBJ databases">
        <title>Complete genome sequence of Nocardioides baekrokdamisoli strain KCTC 39748.</title>
        <authorList>
            <person name="Kang S.W."/>
            <person name="Lee K.C."/>
            <person name="Kim K.K."/>
            <person name="Kim J.S."/>
            <person name="Kim D.S."/>
            <person name="Ko S.H."/>
            <person name="Yang S.H."/>
            <person name="Shin Y.K."/>
            <person name="Lee J.S."/>
        </authorList>
    </citation>
    <scope>NUCLEOTIDE SEQUENCE [LARGE SCALE GENOMIC DNA]</scope>
    <source>
        <strain evidence="3 4">KCTC 39748</strain>
    </source>
</reference>
<dbReference type="GO" id="GO:0032259">
    <property type="term" value="P:methylation"/>
    <property type="evidence" value="ECO:0007669"/>
    <property type="project" value="UniProtKB-KW"/>
</dbReference>
<accession>A0A3G9IUB1</accession>
<organism evidence="3 4">
    <name type="scientific">Nocardioides baekrokdamisoli</name>
    <dbReference type="NCBI Taxonomy" id="1804624"/>
    <lineage>
        <taxon>Bacteria</taxon>
        <taxon>Bacillati</taxon>
        <taxon>Actinomycetota</taxon>
        <taxon>Actinomycetes</taxon>
        <taxon>Propionibacteriales</taxon>
        <taxon>Nocardioidaceae</taxon>
        <taxon>Nocardioides</taxon>
    </lineage>
</organism>
<evidence type="ECO:0000313" key="4">
    <source>
        <dbReference type="Proteomes" id="UP000271573"/>
    </source>
</evidence>
<dbReference type="Proteomes" id="UP000271573">
    <property type="component" value="Chromosome"/>
</dbReference>
<dbReference type="AlphaFoldDB" id="A0A3G9IUB1"/>
<keyword evidence="2" id="KW-0808">Transferase</keyword>
<proteinExistence type="predicted"/>
<dbReference type="KEGG" id="nbe:Back2_00600"/>
<dbReference type="EMBL" id="AP019307">
    <property type="protein sequence ID" value="BBH15773.1"/>
    <property type="molecule type" value="Genomic_DNA"/>
</dbReference>
<name>A0A3G9IUB1_9ACTN</name>
<protein>
    <submittedName>
        <fullName evidence="3">Uncharacterized protein</fullName>
    </submittedName>
</protein>
<evidence type="ECO:0000256" key="2">
    <source>
        <dbReference type="ARBA" id="ARBA00022679"/>
    </source>
</evidence>
<dbReference type="SUPFAM" id="SSF53335">
    <property type="entry name" value="S-adenosyl-L-methionine-dependent methyltransferases"/>
    <property type="match status" value="1"/>
</dbReference>
<sequence>MLTIAGPASPGIDAGPVRPMHGFVDGGSPFGASRIRDRSSGGHGEPEWVSFRELVGSLPAEELTHAIHPYPARLLRQIPRYLLADDSIMDGVEAVIDPFCGSGTVLLEARRASVSSIGIDQNPVAALVSRVKTQDLNRALAARAAVDVVRSAKQSRQIWEPPKFATRWFDPAALSVLGRLVISIGRSGTTGAERDYLDLCLALLARQIAATDKHIPVPVSPKERAPAVMTRDVWAAFERISATLAGRLEALDGLPDREPVVVEGDVRSAEVWSSIPQRDELILTSPPYGAAQKYVRSTSLELAWLGKITNAGTAGLERGSIGREHLSRSTQAATLERLGRLSVIQDEIDRLRDINVRRAAIYAAYFDDMALVLNNAHDRQSVRRLVLISGPNHVCGSELDTPKLLADLAESSGFKPTHVYRDRIRGRSLLTTRRGLAPAARYEQVEVFERG</sequence>
<keyword evidence="1" id="KW-0489">Methyltransferase</keyword>